<dbReference type="NCBIfam" id="TIGR01405">
    <property type="entry name" value="polC_Gram_pos"/>
    <property type="match status" value="1"/>
</dbReference>
<keyword evidence="7 11" id="KW-0378">Hydrolase</keyword>
<dbReference type="GO" id="GO:0003677">
    <property type="term" value="F:DNA binding"/>
    <property type="evidence" value="ECO:0007669"/>
    <property type="project" value="UniProtKB-UniRule"/>
</dbReference>
<dbReference type="InterPro" id="IPR011708">
    <property type="entry name" value="DNA_pol3_alpha_NTPase_dom"/>
</dbReference>
<evidence type="ECO:0000256" key="7">
    <source>
        <dbReference type="ARBA" id="ARBA00022801"/>
    </source>
</evidence>
<dbReference type="PANTHER" id="PTHR32294">
    <property type="entry name" value="DNA POLYMERASE III SUBUNIT ALPHA"/>
    <property type="match status" value="1"/>
</dbReference>
<evidence type="ECO:0000256" key="8">
    <source>
        <dbReference type="ARBA" id="ARBA00022839"/>
    </source>
</evidence>
<evidence type="ECO:0000256" key="2">
    <source>
        <dbReference type="ARBA" id="ARBA00022490"/>
    </source>
</evidence>
<reference evidence="14 15" key="1">
    <citation type="submission" date="2019-01" db="EMBL/GenBank/DDBJ databases">
        <authorList>
            <consortium name="Pathogen Informatics"/>
        </authorList>
    </citation>
    <scope>NUCLEOTIDE SEQUENCE [LARGE SCALE GENOMIC DNA]</scope>
    <source>
        <strain evidence="14 15">NCTC10138</strain>
    </source>
</reference>
<keyword evidence="6 11" id="KW-0540">Nuclease</keyword>
<dbReference type="EC" id="2.7.7.7" evidence="11"/>
<dbReference type="NCBIfam" id="NF001688">
    <property type="entry name" value="PRK00448.1"/>
    <property type="match status" value="1"/>
</dbReference>
<dbReference type="STRING" id="1278311.GCA_000428705_01321"/>
<evidence type="ECO:0000256" key="4">
    <source>
        <dbReference type="ARBA" id="ARBA00022695"/>
    </source>
</evidence>
<dbReference type="PANTHER" id="PTHR32294:SF5">
    <property type="entry name" value="DNA POLYMERASE III POLC-TYPE"/>
    <property type="match status" value="1"/>
</dbReference>
<dbReference type="SMART" id="SM00479">
    <property type="entry name" value="EXOIII"/>
    <property type="match status" value="1"/>
</dbReference>
<evidence type="ECO:0000313" key="15">
    <source>
        <dbReference type="Proteomes" id="UP000289841"/>
    </source>
</evidence>
<evidence type="ECO:0000256" key="3">
    <source>
        <dbReference type="ARBA" id="ARBA00022679"/>
    </source>
</evidence>
<dbReference type="FunFam" id="3.30.420.10:FF:000045">
    <property type="entry name" value="3'-5' exonuclease DinG"/>
    <property type="match status" value="1"/>
</dbReference>
<dbReference type="InterPro" id="IPR006054">
    <property type="entry name" value="DnaQ"/>
</dbReference>
<dbReference type="HAMAP" id="MF_00356">
    <property type="entry name" value="DNApol_PolC"/>
    <property type="match status" value="1"/>
</dbReference>
<dbReference type="Pfam" id="PF02811">
    <property type="entry name" value="PHP"/>
    <property type="match status" value="2"/>
</dbReference>
<dbReference type="Gene3D" id="3.30.420.10">
    <property type="entry name" value="Ribonuclease H-like superfamily/Ribonuclease H"/>
    <property type="match status" value="1"/>
</dbReference>
<evidence type="ECO:0000259" key="13">
    <source>
        <dbReference type="SMART" id="SM00481"/>
    </source>
</evidence>
<keyword evidence="2 11" id="KW-0963">Cytoplasm</keyword>
<dbReference type="GO" id="GO:0005737">
    <property type="term" value="C:cytoplasm"/>
    <property type="evidence" value="ECO:0007669"/>
    <property type="project" value="UniProtKB-SubCell"/>
</dbReference>
<keyword evidence="3 11" id="KW-0808">Transferase</keyword>
<gene>
    <name evidence="14" type="primary">polC_1</name>
    <name evidence="11" type="synonym">polC</name>
    <name evidence="14" type="ORF">NCTC10138_00643</name>
</gene>
<evidence type="ECO:0000256" key="11">
    <source>
        <dbReference type="HAMAP-Rule" id="MF_00356"/>
    </source>
</evidence>
<dbReference type="InterPro" id="IPR029460">
    <property type="entry name" value="DNAPol_HHH"/>
</dbReference>
<comment type="function">
    <text evidence="1 11">Required for replicative DNA synthesis. This DNA polymerase also exhibits 3' to 5' exonuclease activity.</text>
</comment>
<dbReference type="NCBIfam" id="TIGR00573">
    <property type="entry name" value="dnaq"/>
    <property type="match status" value="1"/>
</dbReference>
<dbReference type="InterPro" id="IPR044923">
    <property type="entry name" value="PolC_middle_finger_sf"/>
</dbReference>
<proteinExistence type="inferred from homology"/>
<evidence type="ECO:0000313" key="14">
    <source>
        <dbReference type="EMBL" id="VEU80275.1"/>
    </source>
</evidence>
<dbReference type="Pfam" id="PF07733">
    <property type="entry name" value="DNA_pol3_alpha"/>
    <property type="match status" value="2"/>
</dbReference>
<dbReference type="SMART" id="SM00481">
    <property type="entry name" value="POLIIIAc"/>
    <property type="match status" value="1"/>
</dbReference>
<name>A0A449BCX0_HAPAX</name>
<dbReference type="InterPro" id="IPR013520">
    <property type="entry name" value="Ribonucl_H"/>
</dbReference>
<dbReference type="Gene3D" id="1.10.150.870">
    <property type="match status" value="1"/>
</dbReference>
<dbReference type="CDD" id="cd04484">
    <property type="entry name" value="polC_OBF"/>
    <property type="match status" value="1"/>
</dbReference>
<dbReference type="InterPro" id="IPR006308">
    <property type="entry name" value="Pol_III_a_PolC-type_gram_pos"/>
</dbReference>
<dbReference type="GO" id="GO:0008408">
    <property type="term" value="F:3'-5' exonuclease activity"/>
    <property type="evidence" value="ECO:0007669"/>
    <property type="project" value="UniProtKB-UniRule"/>
</dbReference>
<evidence type="ECO:0000256" key="1">
    <source>
        <dbReference type="ARBA" id="ARBA00003452"/>
    </source>
</evidence>
<sequence>MNKYDLFLKQKNYDNEIIKNSKLKIVDVYPKKDEWVFFIEFNDFIDADLLFSFSKTVKEYFNNAAVKKIDIKVVHNNKNNFSKYALNYWDSSIHYLCNIKPSFSALENYNVTYEENKFLVHIDKDSVWVKEYFNEIYNVFRDIKIESKIECFIDENLSTIKQKIDERIETRTERLNENNYVPSKREVKETKVLNRNQKAQKVRINTIPMDQFGIDKYKNQNGNTRFVIEGEIVEVEVKELRTIKLLEMTIADQNDAITIKNFINNDRDFEFGKSLKAGMFVEVEGEAQFDTYVHEVVIMGRKISIIEGIEKQNRLDKSKEKRVELHLHTKMSDMDGVTEVKDYVDRALEWGHEAIAFTDHNGVYAFPDILKATKGKPIKPIYGVELDMVDTEKFVVVSNGEESRNLLEETYIVFDLETTGLSTTNDLIIEIGAVKVKNTEIIDRYQTFVNPNMLLSEFTKGLTNITDEDVVNARQIEDVLPEFISFIEDGILVAHNAAFDIKFITEKAMRMGLKIDNTYIDTLNLARYFYNKDLKRFNLKALSRFFKVELENHHRADQDAEATSKVWIQMLYNLRDWGIKTTTDLYNSIDKNESYKHLIPSHITALAKNQTGYKNIFKIVSKALTKNFYNGPRTIKEELNDLREGVLIGSACDFGDVFEAALNGRDIELDKAISFYDYIEVQPPSSYMHLMENNSNDGKVIIEATITKIIKSAKRQNKIVVATGNVHYLDDEDELYRKIYVRTPVVGGGLHPLHGAEKLPKQYFKTTNEMLEEFSFLDLDLAKEIVITNTNLINKQIESIKAFPDELYSLPDDAFTGIGVESIEKETKRLVYETAHKQYGEKLHPIVEARIEKELDSIIGNKFAPIYYISHLLVKKSLDDGYLVGSRGSVGSSFVATLMSITEVNPLKPHYRCKNGDFTVFNLTKEELFTYGISEKEKEFQKYFENVQSGFDLPDQVCPICGEKLIKDGHDIPFETFLGFKGDKVPDIDLNFSGDYQSKAHSYVRELLGEDYSFRAGTIGTVADKTAYGYVLGYLEDNNIMLRKAQIKRLADKIKGVKRSTGQHPGGIVVVPKNKEIFDVTPIQYPANDTSSDWYTTHFDYHSFESNLLKLDILGHDDPTMIKFLMDYVKEHQDDFPFSDARDIPLDDKEVLRMFQETKILGLKTDDIMSEVASFGIPEFGTPFTREMLNDTKPNSFAGLVKISGLSHGTDVWLKNAKDLIAGTTEYEKISFDDIIACRDDIMVQLSDMGLEPLKAFEIMEFVRKGKPSKDTKKWNTYVEEMEKHDVPKWYIWSASQIKYMFPKAHATAYVIMAIRIAWFKFYKPLLFYSAFFSKRAVQFDYEAMVSGANAIRNRINQLEQIPMYQRKVKDNDLLVTLGVALEMTRRGFRFLPVDIDKSEATTFVIEEKGIRMPFVSVDGLGEQVAYGIVEARNEKPFNSVSDVHKRTKINKTVQVLLKDYGAYGELNTENDVIDIGLFAEI</sequence>
<keyword evidence="9 11" id="KW-0239">DNA-directed DNA polymerase</keyword>
<dbReference type="EMBL" id="LR215048">
    <property type="protein sequence ID" value="VEU80275.1"/>
    <property type="molecule type" value="Genomic_DNA"/>
</dbReference>
<dbReference type="InterPro" id="IPR004805">
    <property type="entry name" value="DnaE2/DnaE/PolC"/>
</dbReference>
<evidence type="ECO:0000256" key="6">
    <source>
        <dbReference type="ARBA" id="ARBA00022722"/>
    </source>
</evidence>
<evidence type="ECO:0000256" key="5">
    <source>
        <dbReference type="ARBA" id="ARBA00022705"/>
    </source>
</evidence>
<dbReference type="InterPro" id="IPR040982">
    <property type="entry name" value="DNA_pol3_finger"/>
</dbReference>
<accession>A0A449BCX0</accession>
<dbReference type="GO" id="GO:0003887">
    <property type="term" value="F:DNA-directed DNA polymerase activity"/>
    <property type="evidence" value="ECO:0007669"/>
    <property type="project" value="UniProtKB-UniRule"/>
</dbReference>
<dbReference type="KEGG" id="aaxa:NCTC10138_00643"/>
<feature type="domain" description="Exonuclease" evidence="12">
    <location>
        <begin position="410"/>
        <end position="576"/>
    </location>
</feature>
<dbReference type="Pfam" id="PF17657">
    <property type="entry name" value="DNA_pol3_finger"/>
    <property type="match status" value="1"/>
</dbReference>
<dbReference type="InterPro" id="IPR012340">
    <property type="entry name" value="NA-bd_OB-fold"/>
</dbReference>
<dbReference type="Pfam" id="PF14579">
    <property type="entry name" value="HHH_6"/>
    <property type="match status" value="1"/>
</dbReference>
<keyword evidence="15" id="KW-1185">Reference proteome</keyword>
<comment type="catalytic activity">
    <reaction evidence="10 11">
        <text>DNA(n) + a 2'-deoxyribonucleoside 5'-triphosphate = DNA(n+1) + diphosphate</text>
        <dbReference type="Rhea" id="RHEA:22508"/>
        <dbReference type="Rhea" id="RHEA-COMP:17339"/>
        <dbReference type="Rhea" id="RHEA-COMP:17340"/>
        <dbReference type="ChEBI" id="CHEBI:33019"/>
        <dbReference type="ChEBI" id="CHEBI:61560"/>
        <dbReference type="ChEBI" id="CHEBI:173112"/>
        <dbReference type="EC" id="2.7.7.7"/>
    </reaction>
</comment>
<dbReference type="RefSeq" id="WP_162140257.1">
    <property type="nucleotide sequence ID" value="NZ_LR215048.1"/>
</dbReference>
<dbReference type="InterPro" id="IPR012337">
    <property type="entry name" value="RNaseH-like_sf"/>
</dbReference>
<protein>
    <recommendedName>
        <fullName evidence="11">DNA polymerase III PolC-type</fullName>
        <shortName evidence="11">PolIII</shortName>
        <ecNumber evidence="11">2.7.7.7</ecNumber>
    </recommendedName>
</protein>
<feature type="domain" description="Polymerase/histidinol phosphatase N-terminal" evidence="13">
    <location>
        <begin position="323"/>
        <end position="390"/>
    </location>
</feature>
<dbReference type="Proteomes" id="UP000289841">
    <property type="component" value="Chromosome"/>
</dbReference>
<dbReference type="Gene3D" id="3.30.1900.20">
    <property type="match status" value="2"/>
</dbReference>
<keyword evidence="5 11" id="KW-0235">DNA replication</keyword>
<comment type="similarity">
    <text evidence="11">Belongs to the DNA polymerase type-C family. PolC subfamily.</text>
</comment>
<dbReference type="SUPFAM" id="SSF53098">
    <property type="entry name" value="Ribonuclease H-like"/>
    <property type="match status" value="1"/>
</dbReference>
<evidence type="ECO:0000259" key="12">
    <source>
        <dbReference type="SMART" id="SM00479"/>
    </source>
</evidence>
<organism evidence="14 15">
    <name type="scientific">Haploplasma axanthum</name>
    <name type="common">Acholeplasma axanthum</name>
    <dbReference type="NCBI Taxonomy" id="29552"/>
    <lineage>
        <taxon>Bacteria</taxon>
        <taxon>Bacillati</taxon>
        <taxon>Mycoplasmatota</taxon>
        <taxon>Mollicutes</taxon>
        <taxon>Acholeplasmatales</taxon>
        <taxon>Acholeplasmataceae</taxon>
        <taxon>Haploplasma</taxon>
    </lineage>
</organism>
<keyword evidence="8 11" id="KW-0269">Exonuclease</keyword>
<dbReference type="Gene3D" id="3.20.20.140">
    <property type="entry name" value="Metal-dependent hydrolases"/>
    <property type="match status" value="2"/>
</dbReference>
<dbReference type="CDD" id="cd07435">
    <property type="entry name" value="PHP_PolIIIA_POLC"/>
    <property type="match status" value="1"/>
</dbReference>
<evidence type="ECO:0000256" key="9">
    <source>
        <dbReference type="ARBA" id="ARBA00022932"/>
    </source>
</evidence>
<keyword evidence="4 11" id="KW-0548">Nucleotidyltransferase</keyword>
<dbReference type="GO" id="GO:0006261">
    <property type="term" value="P:DNA-templated DNA replication"/>
    <property type="evidence" value="ECO:0007669"/>
    <property type="project" value="UniProtKB-UniRule"/>
</dbReference>
<dbReference type="Gene3D" id="1.10.150.700">
    <property type="entry name" value="PolC, middle finger domain"/>
    <property type="match status" value="2"/>
</dbReference>
<dbReference type="Gene3D" id="2.40.50.140">
    <property type="entry name" value="Nucleic acid-binding proteins"/>
    <property type="match status" value="1"/>
</dbReference>
<dbReference type="InterPro" id="IPR003141">
    <property type="entry name" value="Pol/His_phosphatase_N"/>
</dbReference>
<evidence type="ECO:0000256" key="10">
    <source>
        <dbReference type="ARBA" id="ARBA00049244"/>
    </source>
</evidence>
<dbReference type="Pfam" id="PF00929">
    <property type="entry name" value="RNase_T"/>
    <property type="match status" value="1"/>
</dbReference>
<dbReference type="InterPro" id="IPR036397">
    <property type="entry name" value="RNaseH_sf"/>
</dbReference>
<dbReference type="InterPro" id="IPR004013">
    <property type="entry name" value="PHP_dom"/>
</dbReference>
<comment type="subcellular location">
    <subcellularLocation>
        <location evidence="11">Cytoplasm</location>
    </subcellularLocation>
</comment>